<dbReference type="InterPro" id="IPR000873">
    <property type="entry name" value="AMP-dep_synth/lig_dom"/>
</dbReference>
<dbReference type="CDD" id="cd17643">
    <property type="entry name" value="A_NRPS_Cytc1-like"/>
    <property type="match status" value="1"/>
</dbReference>
<organism evidence="3 4">
    <name type="scientific">Streptoalloteichus tenebrarius (strain ATCC 17920 / DSM 40477 / JCM 4838 / CBS 697.72 / NBRC 16177 / NCIMB 11028 / NRRL B-12390 / A12253. 1 / ISP 5477)</name>
    <name type="common">Streptomyces tenebrarius</name>
    <dbReference type="NCBI Taxonomy" id="1933"/>
    <lineage>
        <taxon>Bacteria</taxon>
        <taxon>Bacillati</taxon>
        <taxon>Actinomycetota</taxon>
        <taxon>Actinomycetes</taxon>
        <taxon>Pseudonocardiales</taxon>
        <taxon>Pseudonocardiaceae</taxon>
        <taxon>Streptoalloteichus</taxon>
    </lineage>
</organism>
<evidence type="ECO:0000256" key="1">
    <source>
        <dbReference type="ARBA" id="ARBA00001957"/>
    </source>
</evidence>
<dbReference type="Pfam" id="PF00501">
    <property type="entry name" value="AMP-binding"/>
    <property type="match status" value="1"/>
</dbReference>
<dbReference type="PROSITE" id="PS50075">
    <property type="entry name" value="CARRIER"/>
    <property type="match status" value="1"/>
</dbReference>
<dbReference type="PROSITE" id="PS00455">
    <property type="entry name" value="AMP_BINDING"/>
    <property type="match status" value="1"/>
</dbReference>
<dbReference type="InterPro" id="IPR025110">
    <property type="entry name" value="AMP-bd_C"/>
</dbReference>
<dbReference type="InterPro" id="IPR020845">
    <property type="entry name" value="AMP-binding_CS"/>
</dbReference>
<dbReference type="Gene3D" id="1.10.1200.10">
    <property type="entry name" value="ACP-like"/>
    <property type="match status" value="1"/>
</dbReference>
<dbReference type="Gene3D" id="3.30.559.30">
    <property type="entry name" value="Nonribosomal peptide synthetase, condensation domain"/>
    <property type="match status" value="1"/>
</dbReference>
<dbReference type="SUPFAM" id="SSF56801">
    <property type="entry name" value="Acetyl-CoA synthetase-like"/>
    <property type="match status" value="1"/>
</dbReference>
<dbReference type="EMBL" id="JAMTCP010000001">
    <property type="protein sequence ID" value="MCP2256363.1"/>
    <property type="molecule type" value="Genomic_DNA"/>
</dbReference>
<dbReference type="Proteomes" id="UP001205311">
    <property type="component" value="Unassembled WGS sequence"/>
</dbReference>
<dbReference type="InterPro" id="IPR042099">
    <property type="entry name" value="ANL_N_sf"/>
</dbReference>
<dbReference type="InterPro" id="IPR023213">
    <property type="entry name" value="CAT-like_dom_sf"/>
</dbReference>
<dbReference type="Gene3D" id="3.30.559.10">
    <property type="entry name" value="Chloramphenicol acetyltransferase-like domain"/>
    <property type="match status" value="1"/>
</dbReference>
<dbReference type="RefSeq" id="WP_253667367.1">
    <property type="nucleotide sequence ID" value="NZ_JAMTCP010000001.1"/>
</dbReference>
<name>A0ABT1HLJ3_STRSD</name>
<dbReference type="PANTHER" id="PTHR45527">
    <property type="entry name" value="NONRIBOSOMAL PEPTIDE SYNTHETASE"/>
    <property type="match status" value="1"/>
</dbReference>
<dbReference type="CDD" id="cd19543">
    <property type="entry name" value="DCL_NRPS"/>
    <property type="match status" value="1"/>
</dbReference>
<dbReference type="Pfam" id="PF00550">
    <property type="entry name" value="PP-binding"/>
    <property type="match status" value="1"/>
</dbReference>
<dbReference type="InterPro" id="IPR001242">
    <property type="entry name" value="Condensation_dom"/>
</dbReference>
<dbReference type="InterPro" id="IPR010071">
    <property type="entry name" value="AA_adenyl_dom"/>
</dbReference>
<dbReference type="SUPFAM" id="SSF52777">
    <property type="entry name" value="CoA-dependent acyltransferases"/>
    <property type="match status" value="2"/>
</dbReference>
<dbReference type="InterPro" id="IPR036736">
    <property type="entry name" value="ACP-like_sf"/>
</dbReference>
<keyword evidence="4" id="KW-1185">Reference proteome</keyword>
<accession>A0ABT1HLJ3</accession>
<evidence type="ECO:0000313" key="4">
    <source>
        <dbReference type="Proteomes" id="UP001205311"/>
    </source>
</evidence>
<gene>
    <name evidence="3" type="ORF">LX15_000046</name>
</gene>
<dbReference type="Gene3D" id="3.40.50.12780">
    <property type="entry name" value="N-terminal domain of ligase-like"/>
    <property type="match status" value="1"/>
</dbReference>
<comment type="cofactor">
    <cofactor evidence="1">
        <name>pantetheine 4'-phosphate</name>
        <dbReference type="ChEBI" id="CHEBI:47942"/>
    </cofactor>
</comment>
<dbReference type="PANTHER" id="PTHR45527:SF1">
    <property type="entry name" value="FATTY ACID SYNTHASE"/>
    <property type="match status" value="1"/>
</dbReference>
<protein>
    <submittedName>
        <fullName evidence="3">Amino acid adenylation domain-containing protein</fullName>
    </submittedName>
</protein>
<feature type="domain" description="Carrier" evidence="2">
    <location>
        <begin position="977"/>
        <end position="1052"/>
    </location>
</feature>
<dbReference type="InterPro" id="IPR045851">
    <property type="entry name" value="AMP-bd_C_sf"/>
</dbReference>
<reference evidence="3 4" key="1">
    <citation type="submission" date="2022-06" db="EMBL/GenBank/DDBJ databases">
        <title>Genomic Encyclopedia of Archaeal and Bacterial Type Strains, Phase II (KMG-II): from individual species to whole genera.</title>
        <authorList>
            <person name="Goeker M."/>
        </authorList>
    </citation>
    <scope>NUCLEOTIDE SEQUENCE [LARGE SCALE GENOMIC DNA]</scope>
    <source>
        <strain evidence="3 4">DSM 40477</strain>
    </source>
</reference>
<evidence type="ECO:0000313" key="3">
    <source>
        <dbReference type="EMBL" id="MCP2256363.1"/>
    </source>
</evidence>
<dbReference type="Pfam" id="PF00668">
    <property type="entry name" value="Condensation"/>
    <property type="match status" value="1"/>
</dbReference>
<dbReference type="Gene3D" id="3.30.300.30">
    <property type="match status" value="1"/>
</dbReference>
<dbReference type="InterPro" id="IPR009081">
    <property type="entry name" value="PP-bd_ACP"/>
</dbReference>
<comment type="caution">
    <text evidence="3">The sequence shown here is derived from an EMBL/GenBank/DDBJ whole genome shotgun (WGS) entry which is preliminary data.</text>
</comment>
<dbReference type="NCBIfam" id="TIGR01733">
    <property type="entry name" value="AA-adenyl-dom"/>
    <property type="match status" value="1"/>
</dbReference>
<proteinExistence type="predicted"/>
<dbReference type="SUPFAM" id="SSF47336">
    <property type="entry name" value="ACP-like"/>
    <property type="match status" value="1"/>
</dbReference>
<sequence>MSSNRVTKGIEDVYELTPIQQGLLFEQLKRPEAGVYIEQLVLTFAGTLHTDAFARAWQKVVDRHPILRTSFHWRDEGLPLQVVHREAEMPLEVLDWQDIPVAEQRKKLEDWLDRERIEGFDLTKAPLMRITVIHSEPQTWQFVWRLSHLLMDGWSFGLAVTDFITAYRAECLGHEPQWGPMRPYRDYAAWWSQQDGEDSLTFWRNELEGFQPPEPLFLGGQPIEDGKPSHGFVELQLAAIEPGLKELARTNQLTLNTIVQGAWLIVLAHYYGTTDVACGFTMAHRPPELRGSETILGPLIATMPVREKLEMTRAALSWLRDLQRHIAAVRDHTTMPLFGVQRVLGFPLDVPLLESSVSYENMPMPDFALQETGMKLTEMRYDGRPHYPITMVIMPGEGMPLRVIYDRSRFSPEAAHRFCDQLKDVLTAMVEHPELTIGELSPGAAEVTPVSGGADLEIDGRTLHDTFVDHAQRDPDAEAITFGDQRLSYRELDEYSDAIAAKLIKAGVRPGGRVGLCLERSSHLVASMIAVFKAGGAYVPLDPEYPADRLADMLADAGIDAVVTSTELAARVPEFEGTVVRLDGKIGTRPARLKLPETSPDAPAYVLYTSGSTGRPKAVVVTHRNVQSLLAAARETFGAGADDVWTFSHSFAFDYSVWEIWGALGNGGRLVVVPQWTVRSPEEFHRLVLTEKVTMCSQTPTLFEHFAAADAEWDDAKESVASPSALRNIFIGGDRLHTAILRGWIERHGDERPKVYNLYGVTEAAVVSTYHRITGEDVRRDAPVPIGRALPNQRAYLLDDQGRAVPSGATGELCVAGPAVAVGYHNREELTARRFGVEPVAPGERLYRTGDLARELPGGALQHLGRADTQVKIRGYRVELGEIESVLAAHPAVRTAVAITRADGSGAARLLAYVVPANGAVEIGELRSFAAQRLPEHMVPSAIGQIDRIPTTVGGKVDTRALPELSVEQDSDADLVEPRTAMERALAEVIGELVGTTRIGVYDRFAYLGLHSAHLMRLMTVIRSRWGVSLPLRELYVAPNLEALAQLVEREQA</sequence>
<evidence type="ECO:0000259" key="2">
    <source>
        <dbReference type="PROSITE" id="PS50075"/>
    </source>
</evidence>
<dbReference type="Pfam" id="PF13193">
    <property type="entry name" value="AMP-binding_C"/>
    <property type="match status" value="1"/>
</dbReference>